<dbReference type="RefSeq" id="WP_345237384.1">
    <property type="nucleotide sequence ID" value="NZ_BAABGZ010000072.1"/>
</dbReference>
<organism evidence="1 2">
    <name type="scientific">Hymenobacter saemangeumensis</name>
    <dbReference type="NCBI Taxonomy" id="1084522"/>
    <lineage>
        <taxon>Bacteria</taxon>
        <taxon>Pseudomonadati</taxon>
        <taxon>Bacteroidota</taxon>
        <taxon>Cytophagia</taxon>
        <taxon>Cytophagales</taxon>
        <taxon>Hymenobacteraceae</taxon>
        <taxon>Hymenobacter</taxon>
    </lineage>
</organism>
<evidence type="ECO:0000313" key="1">
    <source>
        <dbReference type="EMBL" id="GAA4364895.1"/>
    </source>
</evidence>
<comment type="caution">
    <text evidence="1">The sequence shown here is derived from an EMBL/GenBank/DDBJ whole genome shotgun (WGS) entry which is preliminary data.</text>
</comment>
<keyword evidence="2" id="KW-1185">Reference proteome</keyword>
<proteinExistence type="predicted"/>
<name>A0ABP8IPL6_9BACT</name>
<dbReference type="Proteomes" id="UP001501153">
    <property type="component" value="Unassembled WGS sequence"/>
</dbReference>
<dbReference type="EMBL" id="BAABGZ010000072">
    <property type="protein sequence ID" value="GAA4364895.1"/>
    <property type="molecule type" value="Genomic_DNA"/>
</dbReference>
<evidence type="ECO:0000313" key="2">
    <source>
        <dbReference type="Proteomes" id="UP001501153"/>
    </source>
</evidence>
<protein>
    <recommendedName>
        <fullName evidence="3">DUF4380 domain-containing protein</fullName>
    </recommendedName>
</protein>
<accession>A0ABP8IPL6</accession>
<evidence type="ECO:0008006" key="3">
    <source>
        <dbReference type="Google" id="ProtNLM"/>
    </source>
</evidence>
<reference evidence="2" key="1">
    <citation type="journal article" date="2019" name="Int. J. Syst. Evol. Microbiol.">
        <title>The Global Catalogue of Microorganisms (GCM) 10K type strain sequencing project: providing services to taxonomists for standard genome sequencing and annotation.</title>
        <authorList>
            <consortium name="The Broad Institute Genomics Platform"/>
            <consortium name="The Broad Institute Genome Sequencing Center for Infectious Disease"/>
            <person name="Wu L."/>
            <person name="Ma J."/>
        </authorList>
    </citation>
    <scope>NUCLEOTIDE SEQUENCE [LARGE SCALE GENOMIC DNA]</scope>
    <source>
        <strain evidence="2">JCM 17923</strain>
    </source>
</reference>
<sequence length="313" mass="33852">MKRLSLLLLGAGLLLSCRKEDILIIATDQAGSLTELRRQNGPVVQTFTFNLNEAQVLRTTGKATLRFPANAFRLPNGALATGQAQLRVKEVYNVAGMVLADMPTTTAWGQLLQSGGEFSIQAWQGSTRLRMAASAQASSAMLTLESPVPAGLDTARTMTLWQQASSPGPASSNDSIGWVPVGTSPVPIIPASPVNFYRAMIPLDSISWWNIDQLLAPGPGTLVYVEVPQAAETKVYLRPVGVNGLARLYAPPGSLRWSGYMPLGFPMVAVVLQSRNDRLFFGTQALTVQANMVVQPQLEELPEAEILRRIRLL</sequence>
<dbReference type="PROSITE" id="PS51257">
    <property type="entry name" value="PROKAR_LIPOPROTEIN"/>
    <property type="match status" value="1"/>
</dbReference>
<gene>
    <name evidence="1" type="ORF">GCM10023185_34780</name>
</gene>